<evidence type="ECO:0000256" key="9">
    <source>
        <dbReference type="ARBA" id="ARBA00022989"/>
    </source>
</evidence>
<keyword evidence="8" id="KW-0249">Electron transport</keyword>
<evidence type="ECO:0000256" key="8">
    <source>
        <dbReference type="ARBA" id="ARBA00022982"/>
    </source>
</evidence>
<keyword evidence="6" id="KW-0812">Transmembrane</keyword>
<keyword evidence="5" id="KW-0679">Respiratory chain</keyword>
<evidence type="ECO:0000313" key="13">
    <source>
        <dbReference type="Proteomes" id="UP000267251"/>
    </source>
</evidence>
<dbReference type="PANTHER" id="PTHR15082:SF2">
    <property type="entry name" value="NADH DEHYDROGENASE [UBIQUINONE] 1 BETA SUBCOMPLEX SUBUNIT 3"/>
    <property type="match status" value="1"/>
</dbReference>
<evidence type="ECO:0000256" key="6">
    <source>
        <dbReference type="ARBA" id="ARBA00022692"/>
    </source>
</evidence>
<organism evidence="12 13">
    <name type="scientific">Piptocephalis cylindrospora</name>
    <dbReference type="NCBI Taxonomy" id="1907219"/>
    <lineage>
        <taxon>Eukaryota</taxon>
        <taxon>Fungi</taxon>
        <taxon>Fungi incertae sedis</taxon>
        <taxon>Zoopagomycota</taxon>
        <taxon>Zoopagomycotina</taxon>
        <taxon>Zoopagomycetes</taxon>
        <taxon>Zoopagales</taxon>
        <taxon>Piptocephalidaceae</taxon>
        <taxon>Piptocephalis</taxon>
    </lineage>
</organism>
<evidence type="ECO:0000256" key="3">
    <source>
        <dbReference type="ARBA" id="ARBA00005667"/>
    </source>
</evidence>
<gene>
    <name evidence="12" type="ORF">BJ684DRAFT_2384</name>
</gene>
<evidence type="ECO:0000256" key="11">
    <source>
        <dbReference type="ARBA" id="ARBA00023136"/>
    </source>
</evidence>
<comment type="function">
    <text evidence="1">Accessory subunit of the mitochondrial membrane respiratory chain NADH dehydrogenase (Complex I), that is believed not to be involved in catalysis. Complex I functions in the transfer of electrons from NADH to the respiratory chain. The immediate electron acceptor for the enzyme is believed to be ubiquinone.</text>
</comment>
<keyword evidence="13" id="KW-1185">Reference proteome</keyword>
<dbReference type="InterPro" id="IPR012576">
    <property type="entry name" value="NDUFB3"/>
</dbReference>
<comment type="similarity">
    <text evidence="3">Belongs to the complex I NDUFB3 subunit family.</text>
</comment>
<dbReference type="Proteomes" id="UP000267251">
    <property type="component" value="Unassembled WGS sequence"/>
</dbReference>
<keyword evidence="4" id="KW-0813">Transport</keyword>
<dbReference type="GO" id="GO:0032981">
    <property type="term" value="P:mitochondrial respiratory chain complex I assembly"/>
    <property type="evidence" value="ECO:0007669"/>
    <property type="project" value="TreeGrafter"/>
</dbReference>
<dbReference type="EMBL" id="KZ987729">
    <property type="protein sequence ID" value="RKP15479.1"/>
    <property type="molecule type" value="Genomic_DNA"/>
</dbReference>
<keyword evidence="9" id="KW-1133">Transmembrane helix</keyword>
<evidence type="ECO:0000256" key="7">
    <source>
        <dbReference type="ARBA" id="ARBA00022792"/>
    </source>
</evidence>
<evidence type="ECO:0000256" key="1">
    <source>
        <dbReference type="ARBA" id="ARBA00003195"/>
    </source>
</evidence>
<reference evidence="13" key="1">
    <citation type="journal article" date="2018" name="Nat. Microbiol.">
        <title>Leveraging single-cell genomics to expand the fungal tree of life.</title>
        <authorList>
            <person name="Ahrendt S.R."/>
            <person name="Quandt C.A."/>
            <person name="Ciobanu D."/>
            <person name="Clum A."/>
            <person name="Salamov A."/>
            <person name="Andreopoulos B."/>
            <person name="Cheng J.F."/>
            <person name="Woyke T."/>
            <person name="Pelin A."/>
            <person name="Henrissat B."/>
            <person name="Reynolds N.K."/>
            <person name="Benny G.L."/>
            <person name="Smith M.E."/>
            <person name="James T.Y."/>
            <person name="Grigoriev I.V."/>
        </authorList>
    </citation>
    <scope>NUCLEOTIDE SEQUENCE [LARGE SCALE GENOMIC DNA]</scope>
</reference>
<dbReference type="GO" id="GO:0005743">
    <property type="term" value="C:mitochondrial inner membrane"/>
    <property type="evidence" value="ECO:0007669"/>
    <property type="project" value="UniProtKB-SubCell"/>
</dbReference>
<dbReference type="AlphaFoldDB" id="A0A4V1IYR5"/>
<evidence type="ECO:0000256" key="4">
    <source>
        <dbReference type="ARBA" id="ARBA00022448"/>
    </source>
</evidence>
<keyword evidence="11" id="KW-0472">Membrane</keyword>
<evidence type="ECO:0000313" key="12">
    <source>
        <dbReference type="EMBL" id="RKP15479.1"/>
    </source>
</evidence>
<keyword evidence="7" id="KW-0999">Mitochondrion inner membrane</keyword>
<dbReference type="OrthoDB" id="521512at2759"/>
<name>A0A4V1IYR5_9FUNG</name>
<evidence type="ECO:0000256" key="5">
    <source>
        <dbReference type="ARBA" id="ARBA00022660"/>
    </source>
</evidence>
<proteinExistence type="inferred from homology"/>
<comment type="subcellular location">
    <subcellularLocation>
        <location evidence="2">Mitochondrion inner membrane</location>
        <topology evidence="2">Single-pass membrane protein</topology>
        <orientation evidence="2">Matrix side</orientation>
    </subcellularLocation>
</comment>
<dbReference type="Pfam" id="PF08122">
    <property type="entry name" value="NDUF_B12"/>
    <property type="match status" value="1"/>
</dbReference>
<evidence type="ECO:0008006" key="14">
    <source>
        <dbReference type="Google" id="ProtNLM"/>
    </source>
</evidence>
<accession>A0A4V1IYR5</accession>
<evidence type="ECO:0000256" key="10">
    <source>
        <dbReference type="ARBA" id="ARBA00023128"/>
    </source>
</evidence>
<keyword evidence="10" id="KW-0496">Mitochondrion</keyword>
<dbReference type="GO" id="GO:0022900">
    <property type="term" value="P:electron transport chain"/>
    <property type="evidence" value="ECO:0007669"/>
    <property type="project" value="InterPro"/>
</dbReference>
<feature type="non-terminal residue" evidence="12">
    <location>
        <position position="1"/>
    </location>
</feature>
<evidence type="ECO:0000256" key="2">
    <source>
        <dbReference type="ARBA" id="ARBA00004298"/>
    </source>
</evidence>
<sequence length="57" mass="6653">PPANDPWDRVESWRRHPVFSFKNQVRNLFPGLGIATVAFAAYCTWEHFSQQNDHSSH</sequence>
<feature type="non-terminal residue" evidence="12">
    <location>
        <position position="57"/>
    </location>
</feature>
<protein>
    <recommendedName>
        <fullName evidence="14">NADH-ubiquinone oxidoreductase B12 subunit family-domain-containing protein</fullName>
    </recommendedName>
</protein>
<dbReference type="PANTHER" id="PTHR15082">
    <property type="entry name" value="NADH-UBIQUINONE OXIDOREDUCTASE B12 SUBUNIT"/>
    <property type="match status" value="1"/>
</dbReference>